<dbReference type="Proteomes" id="UP000027138">
    <property type="component" value="Unassembled WGS sequence"/>
</dbReference>
<reference evidence="1 2" key="1">
    <citation type="journal article" date="2014" name="PLoS ONE">
        <title>Global Analysis of Gene Expression Profiles in Physic Nut (Jatropha curcas L.) Seedlings Exposed to Salt Stress.</title>
        <authorList>
            <person name="Zhang L."/>
            <person name="Zhang C."/>
            <person name="Wu P."/>
            <person name="Chen Y."/>
            <person name="Li M."/>
            <person name="Jiang H."/>
            <person name="Wu G."/>
        </authorList>
    </citation>
    <scope>NUCLEOTIDE SEQUENCE [LARGE SCALE GENOMIC DNA]</scope>
    <source>
        <strain evidence="2">cv. GZQX0401</strain>
        <tissue evidence="1">Young leaves</tissue>
    </source>
</reference>
<evidence type="ECO:0000313" key="2">
    <source>
        <dbReference type="Proteomes" id="UP000027138"/>
    </source>
</evidence>
<proteinExistence type="predicted"/>
<accession>A0A067K6L2</accession>
<evidence type="ECO:0008006" key="3">
    <source>
        <dbReference type="Google" id="ProtNLM"/>
    </source>
</evidence>
<dbReference type="EMBL" id="KK914832">
    <property type="protein sequence ID" value="KDP27464.1"/>
    <property type="molecule type" value="Genomic_DNA"/>
</dbReference>
<dbReference type="AlphaFoldDB" id="A0A067K6L2"/>
<keyword evidence="2" id="KW-1185">Reference proteome</keyword>
<name>A0A067K6L2_JATCU</name>
<protein>
    <recommendedName>
        <fullName evidence="3">Aminotransferase-like plant mobile domain-containing protein</fullName>
    </recommendedName>
</protein>
<sequence length="112" mass="12678">MASLVTLRGLPFDWAFLDACMHLWNPQTHVFRFGTYFKEICPTYEEFATLLGSDSERALVAGPTGIEFFSSCMRMLGLSMVETRKLLVDDQVGLAGLIERYLDLLDFVDSEV</sequence>
<evidence type="ECO:0000313" key="1">
    <source>
        <dbReference type="EMBL" id="KDP27464.1"/>
    </source>
</evidence>
<gene>
    <name evidence="1" type="ORF">JCGZ_20120</name>
</gene>
<organism evidence="1 2">
    <name type="scientific">Jatropha curcas</name>
    <name type="common">Barbados nut</name>
    <dbReference type="NCBI Taxonomy" id="180498"/>
    <lineage>
        <taxon>Eukaryota</taxon>
        <taxon>Viridiplantae</taxon>
        <taxon>Streptophyta</taxon>
        <taxon>Embryophyta</taxon>
        <taxon>Tracheophyta</taxon>
        <taxon>Spermatophyta</taxon>
        <taxon>Magnoliopsida</taxon>
        <taxon>eudicotyledons</taxon>
        <taxon>Gunneridae</taxon>
        <taxon>Pentapetalae</taxon>
        <taxon>rosids</taxon>
        <taxon>fabids</taxon>
        <taxon>Malpighiales</taxon>
        <taxon>Euphorbiaceae</taxon>
        <taxon>Crotonoideae</taxon>
        <taxon>Jatropheae</taxon>
        <taxon>Jatropha</taxon>
    </lineage>
</organism>